<keyword evidence="4" id="KW-1185">Reference proteome</keyword>
<feature type="compositionally biased region" description="Low complexity" evidence="1">
    <location>
        <begin position="146"/>
        <end position="161"/>
    </location>
</feature>
<feature type="region of interest" description="Disordered" evidence="1">
    <location>
        <begin position="130"/>
        <end position="184"/>
    </location>
</feature>
<feature type="domain" description="M23ase beta-sheet core" evidence="2">
    <location>
        <begin position="430"/>
        <end position="531"/>
    </location>
</feature>
<reference evidence="3 4" key="1">
    <citation type="submission" date="2020-08" db="EMBL/GenBank/DDBJ databases">
        <title>Sequencing the genomes of 1000 actinobacteria strains.</title>
        <authorList>
            <person name="Klenk H.-P."/>
        </authorList>
    </citation>
    <scope>NUCLEOTIDE SEQUENCE [LARGE SCALE GENOMIC DNA]</scope>
    <source>
        <strain evidence="3 4">DSM 12511</strain>
    </source>
</reference>
<dbReference type="AlphaFoldDB" id="A0A7X0FTI9"/>
<dbReference type="PANTHER" id="PTHR21666:SF270">
    <property type="entry name" value="MUREIN HYDROLASE ACTIVATOR ENVC"/>
    <property type="match status" value="1"/>
</dbReference>
<dbReference type="Gene3D" id="2.70.70.10">
    <property type="entry name" value="Glucose Permease (Domain IIA)"/>
    <property type="match status" value="1"/>
</dbReference>
<gene>
    <name evidence="3" type="ORF">HD594_003215</name>
</gene>
<dbReference type="Pfam" id="PF01551">
    <property type="entry name" value="Peptidase_M23"/>
    <property type="match status" value="1"/>
</dbReference>
<keyword evidence="3" id="KW-0378">Hydrolase</keyword>
<evidence type="ECO:0000313" key="4">
    <source>
        <dbReference type="Proteomes" id="UP000537775"/>
    </source>
</evidence>
<dbReference type="PANTHER" id="PTHR21666">
    <property type="entry name" value="PEPTIDASE-RELATED"/>
    <property type="match status" value="1"/>
</dbReference>
<proteinExistence type="predicted"/>
<organism evidence="3 4">
    <name type="scientific">Microbacterium thalassium</name>
    <dbReference type="NCBI Taxonomy" id="362649"/>
    <lineage>
        <taxon>Bacteria</taxon>
        <taxon>Bacillati</taxon>
        <taxon>Actinomycetota</taxon>
        <taxon>Actinomycetes</taxon>
        <taxon>Micrococcales</taxon>
        <taxon>Microbacteriaceae</taxon>
        <taxon>Microbacterium</taxon>
    </lineage>
</organism>
<dbReference type="InterPro" id="IPR011055">
    <property type="entry name" value="Dup_hybrid_motif"/>
</dbReference>
<dbReference type="InterPro" id="IPR016047">
    <property type="entry name" value="M23ase_b-sheet_dom"/>
</dbReference>
<dbReference type="RefSeq" id="WP_271171131.1">
    <property type="nucleotide sequence ID" value="NZ_BAAAJR010000001.1"/>
</dbReference>
<protein>
    <submittedName>
        <fullName evidence="3">Murein DD-endopeptidase MepM/ murein hydrolase activator NlpD</fullName>
    </submittedName>
</protein>
<feature type="compositionally biased region" description="Low complexity" evidence="1">
    <location>
        <begin position="18"/>
        <end position="32"/>
    </location>
</feature>
<feature type="region of interest" description="Disordered" evidence="1">
    <location>
        <begin position="1"/>
        <end position="107"/>
    </location>
</feature>
<name>A0A7X0FTI9_9MICO</name>
<dbReference type="Proteomes" id="UP000537775">
    <property type="component" value="Unassembled WGS sequence"/>
</dbReference>
<dbReference type="GO" id="GO:0004222">
    <property type="term" value="F:metalloendopeptidase activity"/>
    <property type="evidence" value="ECO:0007669"/>
    <property type="project" value="TreeGrafter"/>
</dbReference>
<comment type="caution">
    <text evidence="3">The sequence shown here is derived from an EMBL/GenBank/DDBJ whole genome shotgun (WGS) entry which is preliminary data.</text>
</comment>
<accession>A0A7X0FTI9</accession>
<feature type="region of interest" description="Disordered" evidence="1">
    <location>
        <begin position="269"/>
        <end position="301"/>
    </location>
</feature>
<dbReference type="CDD" id="cd12797">
    <property type="entry name" value="M23_peptidase"/>
    <property type="match status" value="1"/>
</dbReference>
<evidence type="ECO:0000259" key="2">
    <source>
        <dbReference type="Pfam" id="PF01551"/>
    </source>
</evidence>
<dbReference type="EMBL" id="JACHML010000001">
    <property type="protein sequence ID" value="MBB6392902.1"/>
    <property type="molecule type" value="Genomic_DNA"/>
</dbReference>
<evidence type="ECO:0000313" key="3">
    <source>
        <dbReference type="EMBL" id="MBB6392902.1"/>
    </source>
</evidence>
<dbReference type="SUPFAM" id="SSF51261">
    <property type="entry name" value="Duplicated hybrid motif"/>
    <property type="match status" value="1"/>
</dbReference>
<feature type="compositionally biased region" description="Low complexity" evidence="1">
    <location>
        <begin position="97"/>
        <end position="107"/>
    </location>
</feature>
<evidence type="ECO:0000256" key="1">
    <source>
        <dbReference type="SAM" id="MobiDB-lite"/>
    </source>
</evidence>
<sequence length="541" mass="56048">MSSEAPQAEPARTRRSSRAVAAPAAASSGASRAELRRRSTGPVETRPAVVWGRETPTPAPKPVTPALPAALPERTADTPSPSRRSRRPRDTQPPAPQSEAAAASEPVALPAMDLTIPKPVAALPVAPELPAADSAPAGPVLEQPAPDTSTGPFTPTTQTGGRRARRARLRADEPTVLPDAVLTPAEPFELLEPAAAPEQPAMPEPIVVPEADVEVEPVAATEQAPTEPESLPDAHALPQEQARSAAADVDEFATAAALFSFTGETPVQRAAAARDADEASKTPATEPAKPDATPGRPRTRTSLRRIAATGFSVGVMGIVGLMTVGMTTPVEAVAASSAVETNLSVLAAADAEAGIDTEEIQAYVTPADTENADVSRDENYDTVTMAEIASESGISNYSSLFVNDPNSAIQWPFAVGVPMSYGFGLRSGVMHEGIDFVPGYGAPIQAIADGTVRIATNAGGAYGVTIVIDHEIDGQLVSSRYGHMIYGSLKVVPGQKVSVGQVIGSTGNTGRSYGAHLHFEILMDGTTAIDPLPWLRQHAGG</sequence>
<dbReference type="InterPro" id="IPR050570">
    <property type="entry name" value="Cell_wall_metabolism_enzyme"/>
</dbReference>